<evidence type="ECO:0000313" key="1">
    <source>
        <dbReference type="EMBL" id="MBD1427325.1"/>
    </source>
</evidence>
<sequence length="142" mass="16427">MKMLITYSTLLLLFMFCLVVGCQSPKEERKVEETVEDLMEYEVPADNKPLEFQRKKELGQKDTISFEIQKPSFVRMKLLLPSDSGNIRINQLVMPDGEMDGPFGKTYEAYFDQLGTYQIIIAESMMAENPYTGDYALRIEME</sequence>
<evidence type="ECO:0008006" key="3">
    <source>
        <dbReference type="Google" id="ProtNLM"/>
    </source>
</evidence>
<accession>A0ABR7Y7N9</accession>
<comment type="caution">
    <text evidence="1">The sequence shown here is derived from an EMBL/GenBank/DDBJ whole genome shotgun (WGS) entry which is preliminary data.</text>
</comment>
<name>A0ABR7Y7N9_9SPHI</name>
<dbReference type="PROSITE" id="PS51257">
    <property type="entry name" value="PROKAR_LIPOPROTEIN"/>
    <property type="match status" value="1"/>
</dbReference>
<dbReference type="Proteomes" id="UP000606494">
    <property type="component" value="Unassembled WGS sequence"/>
</dbReference>
<reference evidence="1 2" key="1">
    <citation type="submission" date="2020-08" db="EMBL/GenBank/DDBJ databases">
        <title>Sphingobacterium sp. DN00404 isolated from aquaculture water.</title>
        <authorList>
            <person name="Zhang M."/>
        </authorList>
    </citation>
    <scope>NUCLEOTIDE SEQUENCE [LARGE SCALE GENOMIC DNA]</scope>
    <source>
        <strain evidence="1 2">KCTC 32294</strain>
    </source>
</reference>
<evidence type="ECO:0000313" key="2">
    <source>
        <dbReference type="Proteomes" id="UP000606494"/>
    </source>
</evidence>
<gene>
    <name evidence="1" type="ORF">H8B17_17235</name>
</gene>
<proteinExistence type="predicted"/>
<protein>
    <recommendedName>
        <fullName evidence="3">YtkA-like domain-containing protein</fullName>
    </recommendedName>
</protein>
<organism evidence="1 2">
    <name type="scientific">Sphingobacterium arenae</name>
    <dbReference type="NCBI Taxonomy" id="1280598"/>
    <lineage>
        <taxon>Bacteria</taxon>
        <taxon>Pseudomonadati</taxon>
        <taxon>Bacteroidota</taxon>
        <taxon>Sphingobacteriia</taxon>
        <taxon>Sphingobacteriales</taxon>
        <taxon>Sphingobacteriaceae</taxon>
        <taxon>Sphingobacterium</taxon>
    </lineage>
</organism>
<dbReference type="EMBL" id="JACNYK010000006">
    <property type="protein sequence ID" value="MBD1427325.1"/>
    <property type="molecule type" value="Genomic_DNA"/>
</dbReference>
<keyword evidence="2" id="KW-1185">Reference proteome</keyword>
<dbReference type="RefSeq" id="WP_190310481.1">
    <property type="nucleotide sequence ID" value="NZ_JACNYK010000006.1"/>
</dbReference>